<sequence length="345" mass="38904">MPSRPHDDKYSTETSKIENNDDANDDISEAEFDRIMRAADDRQRFEAKHGASFTKEELDQLMAALDPCDGAADPVAPDPVVQPEPVAAWSEKVTKPESERSEIVTAPPTKPLSKKVTRRFRQSDTNDRETIDKIQAFEVPIEWASTDPLVHIFTTPQSPPHKPSNDNANNIPVWDLTKDRVKLAASTWALETSGKHPVSWTLNLTPKRIAEAQRYPKGFTESLLRDLNRAFKRELGSTPLYWVSADVTKDDRLHLHGAIAADPQELNRIENVLRRVGGHGPKGVKNDRMVDLNVVRCDEGWAIYAIRNAPKVRRLITGRTSSITGPLRSEGKWFYDTVRRIMRAA</sequence>
<accession>A0A0D7E200</accession>
<dbReference type="AlphaFoldDB" id="A0A0D7E200"/>
<evidence type="ECO:0000256" key="1">
    <source>
        <dbReference type="SAM" id="MobiDB-lite"/>
    </source>
</evidence>
<dbReference type="PATRIC" id="fig|1076.23.peg.1784"/>
<comment type="caution">
    <text evidence="2">The sequence shown here is derived from an EMBL/GenBank/DDBJ whole genome shotgun (WGS) entry which is preliminary data.</text>
</comment>
<dbReference type="RefSeq" id="WP_044417512.1">
    <property type="nucleotide sequence ID" value="NZ_JXXE01000652.1"/>
</dbReference>
<protein>
    <recommendedName>
        <fullName evidence="4">Replication protein</fullName>
    </recommendedName>
</protein>
<name>A0A0D7E200_RHOPL</name>
<dbReference type="OrthoDB" id="8230038at2"/>
<feature type="region of interest" description="Disordered" evidence="1">
    <location>
        <begin position="90"/>
        <end position="114"/>
    </location>
</feature>
<feature type="compositionally biased region" description="Basic and acidic residues" evidence="1">
    <location>
        <begin position="92"/>
        <end position="102"/>
    </location>
</feature>
<evidence type="ECO:0000313" key="2">
    <source>
        <dbReference type="EMBL" id="KIZ34838.1"/>
    </source>
</evidence>
<dbReference type="Proteomes" id="UP000032515">
    <property type="component" value="Unassembled WGS sequence"/>
</dbReference>
<gene>
    <name evidence="2" type="ORF">OO17_26365</name>
</gene>
<organism evidence="2 3">
    <name type="scientific">Rhodopseudomonas palustris</name>
    <dbReference type="NCBI Taxonomy" id="1076"/>
    <lineage>
        <taxon>Bacteria</taxon>
        <taxon>Pseudomonadati</taxon>
        <taxon>Pseudomonadota</taxon>
        <taxon>Alphaproteobacteria</taxon>
        <taxon>Hyphomicrobiales</taxon>
        <taxon>Nitrobacteraceae</taxon>
        <taxon>Rhodopseudomonas</taxon>
    </lineage>
</organism>
<evidence type="ECO:0000313" key="3">
    <source>
        <dbReference type="Proteomes" id="UP000032515"/>
    </source>
</evidence>
<feature type="region of interest" description="Disordered" evidence="1">
    <location>
        <begin position="1"/>
        <end position="26"/>
    </location>
</feature>
<reference evidence="2 3" key="1">
    <citation type="submission" date="2014-11" db="EMBL/GenBank/DDBJ databases">
        <title>Genomics and ecophysiology of heterotrophic nitrogen fixing bacteria isolated from estuarine surface water.</title>
        <authorList>
            <person name="Bentzon-Tilia M."/>
            <person name="Severin I."/>
            <person name="Hansen L.H."/>
            <person name="Riemann L."/>
        </authorList>
    </citation>
    <scope>NUCLEOTIDE SEQUENCE [LARGE SCALE GENOMIC DNA]</scope>
    <source>
        <strain evidence="2 3">BAL398</strain>
    </source>
</reference>
<evidence type="ECO:0008006" key="4">
    <source>
        <dbReference type="Google" id="ProtNLM"/>
    </source>
</evidence>
<proteinExistence type="predicted"/>
<feature type="compositionally biased region" description="Basic and acidic residues" evidence="1">
    <location>
        <begin position="1"/>
        <end position="19"/>
    </location>
</feature>
<dbReference type="EMBL" id="JXXE01000652">
    <property type="protein sequence ID" value="KIZ34838.1"/>
    <property type="molecule type" value="Genomic_DNA"/>
</dbReference>